<feature type="domain" description="GAG-pre-integrase" evidence="2">
    <location>
        <begin position="115"/>
        <end position="173"/>
    </location>
</feature>
<accession>A0A8T1DIF6</accession>
<feature type="domain" description="Retrovirus-related Pol polyprotein from transposon TNT 1-94-like beta-barrel" evidence="3">
    <location>
        <begin position="1"/>
        <end position="71"/>
    </location>
</feature>
<protein>
    <recommendedName>
        <fullName evidence="6">GAG-pre-integrase domain-containing protein</fullName>
    </recommendedName>
</protein>
<dbReference type="InterPro" id="IPR054722">
    <property type="entry name" value="PolX-like_BBD"/>
</dbReference>
<sequence length="271" mass="28640">MTNDASELKGAASVTDGTRIVVADGSVLTAQQVGTVEMLLDDNIKLCVHGVLYIPGLDKKLLAVAKIIERGVRVSFTGNVCELSKGGETFLTLNKGSHGLFSVKPKRVLYDETATEAIVADGSSTIQLWHARLGHPSFASIGNIQKHSKSVPQAAGSTRDPNELCEGCAQGKMTVTSFPRNPGPNKVKSSTKLHLIHSDVAGPFKTPTLAGRRYVVTFVDATQHALVNTSNITSNIVSNITNNTAVQATNLVNFGVPPGKNAMISFMVTSG</sequence>
<dbReference type="GO" id="GO:0008233">
    <property type="term" value="F:peptidase activity"/>
    <property type="evidence" value="ECO:0007669"/>
    <property type="project" value="UniProtKB-KW"/>
</dbReference>
<evidence type="ECO:0000259" key="3">
    <source>
        <dbReference type="Pfam" id="PF22936"/>
    </source>
</evidence>
<dbReference type="PANTHER" id="PTHR42648">
    <property type="entry name" value="TRANSPOSASE, PUTATIVE-RELATED"/>
    <property type="match status" value="1"/>
</dbReference>
<evidence type="ECO:0008006" key="6">
    <source>
        <dbReference type="Google" id="ProtNLM"/>
    </source>
</evidence>
<dbReference type="Pfam" id="PF22936">
    <property type="entry name" value="Pol_BBD"/>
    <property type="match status" value="1"/>
</dbReference>
<dbReference type="AlphaFoldDB" id="A0A8T1DIF6"/>
<evidence type="ECO:0000313" key="4">
    <source>
        <dbReference type="EMBL" id="KAG2939483.1"/>
    </source>
</evidence>
<comment type="caution">
    <text evidence="4">The sequence shown here is derived from an EMBL/GenBank/DDBJ whole genome shotgun (WGS) entry which is preliminary data.</text>
</comment>
<organism evidence="4 5">
    <name type="scientific">Phytophthora cactorum</name>
    <dbReference type="NCBI Taxonomy" id="29920"/>
    <lineage>
        <taxon>Eukaryota</taxon>
        <taxon>Sar</taxon>
        <taxon>Stramenopiles</taxon>
        <taxon>Oomycota</taxon>
        <taxon>Peronosporomycetes</taxon>
        <taxon>Peronosporales</taxon>
        <taxon>Peronosporaceae</taxon>
        <taxon>Phytophthora</taxon>
    </lineage>
</organism>
<dbReference type="GO" id="GO:0006508">
    <property type="term" value="P:proteolysis"/>
    <property type="evidence" value="ECO:0007669"/>
    <property type="project" value="UniProtKB-KW"/>
</dbReference>
<dbReference type="InterPro" id="IPR025724">
    <property type="entry name" value="GAG-pre-integrase_dom"/>
</dbReference>
<evidence type="ECO:0000256" key="1">
    <source>
        <dbReference type="ARBA" id="ARBA00022670"/>
    </source>
</evidence>
<evidence type="ECO:0000313" key="5">
    <source>
        <dbReference type="Proteomes" id="UP000736787"/>
    </source>
</evidence>
<dbReference type="EMBL" id="RCMK01000274">
    <property type="protein sequence ID" value="KAG2939483.1"/>
    <property type="molecule type" value="Genomic_DNA"/>
</dbReference>
<keyword evidence="1" id="KW-0378">Hydrolase</keyword>
<proteinExistence type="predicted"/>
<dbReference type="Pfam" id="PF13976">
    <property type="entry name" value="gag_pre-integrs"/>
    <property type="match status" value="1"/>
</dbReference>
<dbReference type="Proteomes" id="UP000736787">
    <property type="component" value="Unassembled WGS sequence"/>
</dbReference>
<dbReference type="PANTHER" id="PTHR42648:SF28">
    <property type="entry name" value="TRANSPOSON-ENCODED PROTEIN WITH RIBONUCLEASE H-LIKE AND RETROVIRUS ZINC FINGER-LIKE DOMAINS"/>
    <property type="match status" value="1"/>
</dbReference>
<evidence type="ECO:0000259" key="2">
    <source>
        <dbReference type="Pfam" id="PF13976"/>
    </source>
</evidence>
<keyword evidence="1" id="KW-0645">Protease</keyword>
<dbReference type="VEuPathDB" id="FungiDB:PC110_g13926"/>
<dbReference type="InterPro" id="IPR039537">
    <property type="entry name" value="Retrotran_Ty1/copia-like"/>
</dbReference>
<reference evidence="4" key="1">
    <citation type="submission" date="2018-10" db="EMBL/GenBank/DDBJ databases">
        <title>Effector identification in a new, highly contiguous assembly of the strawberry crown rot pathogen Phytophthora cactorum.</title>
        <authorList>
            <person name="Armitage A.D."/>
            <person name="Nellist C.F."/>
            <person name="Bates H."/>
            <person name="Vickerstaff R.J."/>
            <person name="Harrison R.J."/>
        </authorList>
    </citation>
    <scope>NUCLEOTIDE SEQUENCE</scope>
    <source>
        <strain evidence="4">4040</strain>
    </source>
</reference>
<name>A0A8T1DIF6_9STRA</name>
<gene>
    <name evidence="4" type="ORF">PC117_g10948</name>
</gene>